<feature type="domain" description="Mediator complex subunit Med13 C-terminal" evidence="11">
    <location>
        <begin position="52"/>
        <end position="445"/>
    </location>
</feature>
<dbReference type="GO" id="GO:0016592">
    <property type="term" value="C:mediator complex"/>
    <property type="evidence" value="ECO:0007669"/>
    <property type="project" value="InterPro"/>
</dbReference>
<evidence type="ECO:0000256" key="5">
    <source>
        <dbReference type="ARBA" id="ARBA00023015"/>
    </source>
</evidence>
<comment type="subunit">
    <text evidence="9">Component of the Mediator complex.</text>
</comment>
<dbReference type="Proteomes" id="UP001209878">
    <property type="component" value="Unassembled WGS sequence"/>
</dbReference>
<proteinExistence type="inferred from homology"/>
<dbReference type="AlphaFoldDB" id="A0AAD9KJ06"/>
<comment type="function">
    <text evidence="9">Component of the Mediator complex, a coactivator involved in regulated transcription of nearly all RNA polymerase II-dependent genes. Mediator functions as a bridge to convey information from gene-specific regulatory proteins to the basal RNA polymerase II transcription machinery. Mediator is recruited to promoters by direct interactions with regulatory proteins and serves as a scaffold for the assembly of a functional preinitiation complex with RNA polymerase II and the general transcription factors.</text>
</comment>
<evidence type="ECO:0000256" key="1">
    <source>
        <dbReference type="ARBA" id="ARBA00004123"/>
    </source>
</evidence>
<dbReference type="PANTHER" id="PTHR48249:SF3">
    <property type="entry name" value="MEDIATOR OF RNA POLYMERASE II TRANSCRIPTION SUBUNIT 13"/>
    <property type="match status" value="1"/>
</dbReference>
<dbReference type="EMBL" id="JAODUO010000998">
    <property type="protein sequence ID" value="KAK2172037.1"/>
    <property type="molecule type" value="Genomic_DNA"/>
</dbReference>
<protein>
    <recommendedName>
        <fullName evidence="3 9">Mediator of RNA polymerase II transcription subunit 13</fullName>
    </recommendedName>
</protein>
<evidence type="ECO:0000256" key="2">
    <source>
        <dbReference type="ARBA" id="ARBA00009354"/>
    </source>
</evidence>
<keyword evidence="5 9" id="KW-0805">Transcription regulation</keyword>
<keyword evidence="7 9" id="KW-0804">Transcription</keyword>
<dbReference type="InterPro" id="IPR009401">
    <property type="entry name" value="Med13_C"/>
</dbReference>
<keyword evidence="13" id="KW-1185">Reference proteome</keyword>
<evidence type="ECO:0000256" key="6">
    <source>
        <dbReference type="ARBA" id="ARBA00023159"/>
    </source>
</evidence>
<dbReference type="GO" id="GO:0045944">
    <property type="term" value="P:positive regulation of transcription by RNA polymerase II"/>
    <property type="evidence" value="ECO:0007669"/>
    <property type="project" value="TreeGrafter"/>
</dbReference>
<evidence type="ECO:0000313" key="12">
    <source>
        <dbReference type="EMBL" id="KAK2172037.1"/>
    </source>
</evidence>
<feature type="region of interest" description="Disordered" evidence="10">
    <location>
        <begin position="287"/>
        <end position="329"/>
    </location>
</feature>
<dbReference type="GO" id="GO:0003713">
    <property type="term" value="F:transcription coactivator activity"/>
    <property type="evidence" value="ECO:0007669"/>
    <property type="project" value="TreeGrafter"/>
</dbReference>
<sequence length="456" mass="50370">MKGLALSVYTQCRRLLIQSLFGRPLTSFGPAAGNSKVLKSDPNGRLTNMRLYMPPFTLAVNRNVQASQLAISDHQDNCGVLLCGYCLSEDQRWLLAVCTDSVGSILETRTINIDIPNRNRRKNVSARKIGLSKLWDFLLGVMSTTTLSWRLVIGRFGRLGHGELKGWAGLLSRKHLQQGCKQLREMCVMCGMAGNNDAPYIVSACLVSLEVHPTIHIMTDSVKVEEKQSSDCPMSTPKDASCTHILVFPTSALAQANQPVNHQEHPIDLSTEDIFQGLDELDAEDIFSSLTDPDGSPKNNSAPGSPSHTAGGGMPMMNGTSKSKSLSDIQDEEHNLLQQPLAMGFYVSTASTGPLPKWFWGQCPEREDVCPTCFKAALHIHCPAAQQNPDEFLQTPHKHNHPLDSSLTCDVLRYVLEMYNALSWLTIDPMTDDRRSCLPAHLVVLMQLYHAVRSFV</sequence>
<evidence type="ECO:0000256" key="9">
    <source>
        <dbReference type="RuleBase" id="RU364134"/>
    </source>
</evidence>
<accession>A0AAD9KJ06</accession>
<dbReference type="InterPro" id="IPR051139">
    <property type="entry name" value="Mediator_complx_sub13"/>
</dbReference>
<evidence type="ECO:0000256" key="3">
    <source>
        <dbReference type="ARBA" id="ARBA00019618"/>
    </source>
</evidence>
<keyword evidence="6 9" id="KW-0010">Activator</keyword>
<dbReference type="Pfam" id="PF06333">
    <property type="entry name" value="Med13_C"/>
    <property type="match status" value="1"/>
</dbReference>
<evidence type="ECO:0000313" key="13">
    <source>
        <dbReference type="Proteomes" id="UP001209878"/>
    </source>
</evidence>
<feature type="compositionally biased region" description="Polar residues" evidence="10">
    <location>
        <begin position="318"/>
        <end position="328"/>
    </location>
</feature>
<comment type="similarity">
    <text evidence="2 9">Belongs to the Mediator complex subunit 13 family.</text>
</comment>
<gene>
    <name evidence="12" type="ORF">NP493_998g00002</name>
</gene>
<dbReference type="PANTHER" id="PTHR48249">
    <property type="entry name" value="MEDIATOR OF RNA POLYMERASE II TRANSCRIPTION SUBUNIT 13"/>
    <property type="match status" value="1"/>
</dbReference>
<evidence type="ECO:0000259" key="11">
    <source>
        <dbReference type="Pfam" id="PF06333"/>
    </source>
</evidence>
<evidence type="ECO:0000256" key="10">
    <source>
        <dbReference type="SAM" id="MobiDB-lite"/>
    </source>
</evidence>
<evidence type="ECO:0000256" key="4">
    <source>
        <dbReference type="ARBA" id="ARBA00022491"/>
    </source>
</evidence>
<reference evidence="12" key="1">
    <citation type="journal article" date="2023" name="Mol. Biol. Evol.">
        <title>Third-Generation Sequencing Reveals the Adaptive Role of the Epigenome in Three Deep-Sea Polychaetes.</title>
        <authorList>
            <person name="Perez M."/>
            <person name="Aroh O."/>
            <person name="Sun Y."/>
            <person name="Lan Y."/>
            <person name="Juniper S.K."/>
            <person name="Young C.R."/>
            <person name="Angers B."/>
            <person name="Qian P.Y."/>
        </authorList>
    </citation>
    <scope>NUCLEOTIDE SEQUENCE</scope>
    <source>
        <strain evidence="12">R07B-5</strain>
    </source>
</reference>
<evidence type="ECO:0000256" key="8">
    <source>
        <dbReference type="ARBA" id="ARBA00023242"/>
    </source>
</evidence>
<comment type="caution">
    <text evidence="12">The sequence shown here is derived from an EMBL/GenBank/DDBJ whole genome shotgun (WGS) entry which is preliminary data.</text>
</comment>
<name>A0AAD9KJ06_RIDPI</name>
<keyword evidence="4 9" id="KW-0678">Repressor</keyword>
<feature type="compositionally biased region" description="Polar residues" evidence="10">
    <location>
        <begin position="297"/>
        <end position="308"/>
    </location>
</feature>
<organism evidence="12 13">
    <name type="scientific">Ridgeia piscesae</name>
    <name type="common">Tubeworm</name>
    <dbReference type="NCBI Taxonomy" id="27915"/>
    <lineage>
        <taxon>Eukaryota</taxon>
        <taxon>Metazoa</taxon>
        <taxon>Spiralia</taxon>
        <taxon>Lophotrochozoa</taxon>
        <taxon>Annelida</taxon>
        <taxon>Polychaeta</taxon>
        <taxon>Sedentaria</taxon>
        <taxon>Canalipalpata</taxon>
        <taxon>Sabellida</taxon>
        <taxon>Siboglinidae</taxon>
        <taxon>Ridgeia</taxon>
    </lineage>
</organism>
<comment type="subcellular location">
    <subcellularLocation>
        <location evidence="1 9">Nucleus</location>
    </subcellularLocation>
</comment>
<evidence type="ECO:0000256" key="7">
    <source>
        <dbReference type="ARBA" id="ARBA00023163"/>
    </source>
</evidence>
<keyword evidence="8 9" id="KW-0539">Nucleus</keyword>